<evidence type="ECO:0000313" key="4">
    <source>
        <dbReference type="EMBL" id="PKU65910.1"/>
    </source>
</evidence>
<dbReference type="PANTHER" id="PTHR47926:SF413">
    <property type="entry name" value="REPEAT (TPR)-LIKE SUPERFAMILY PROTEIN, PUTATIVE-RELATED"/>
    <property type="match status" value="1"/>
</dbReference>
<dbReference type="AlphaFoldDB" id="A0A2I0VR71"/>
<feature type="repeat" description="PPR" evidence="3">
    <location>
        <begin position="178"/>
        <end position="208"/>
    </location>
</feature>
<dbReference type="OrthoDB" id="185373at2759"/>
<sequence length="594" mass="66523">MSFPFRPPQFNSHRRLLEQKLSDLHKCYDPISLSQIHTQIFRLCLHRDPFVVPKLISAYSLCRCPFAAGAAFDLVPDPNSLLFNTLIRAFAYNSLPSLSFTTFSRMQLSGVKADSFTYSFLLKSCHGHPRRVQAIHGQVVRLGFSADIFVPNSLIDSYSKAGEPGLARKVFDEMLLKDVVSWNSMVGALVRAGEIRDARKMFDEMPERDIVSWNSLLDGYVKVGDMDTAFDLFQRMPERNVVSWSTVVSGYCKKGDMETARTLFDEMGVKNLITWTIMVSGYAEKGLAKEASSLLDKMEETGLELDASAIVSILTACAESGLLGFGKRIHAVVKKHKLRFSTQINNALVDMYAKCGNLDEAWSIFEEIKEKDLVSWNSMVHGLAIHGHGKRALDLFARMEEEGFLPDGVTFIGVLCACTHMGLIKESRRYFSTMEDYGIVPEIEHYGCLIDLLGRRGILMEAYNLAKTMPFEPNAVIWGSLLNACKVHNNVDLAEKVVDELMRLESSDVGNFAIISNIYASAGKWDGMAKARLKMKDAGGQKQAGSSWIELNNVVHEFTVGDRMHPQTDRILRMLNRLGKHLKQLGYVAAEVNV</sequence>
<evidence type="ECO:0000256" key="1">
    <source>
        <dbReference type="ARBA" id="ARBA00006643"/>
    </source>
</evidence>
<dbReference type="Pfam" id="PF20431">
    <property type="entry name" value="E_motif"/>
    <property type="match status" value="1"/>
</dbReference>
<protein>
    <submittedName>
        <fullName evidence="4">Pentatricopeptide repeat-containing protein</fullName>
    </submittedName>
</protein>
<feature type="repeat" description="PPR" evidence="3">
    <location>
        <begin position="341"/>
        <end position="371"/>
    </location>
</feature>
<keyword evidence="5" id="KW-1185">Reference proteome</keyword>
<feature type="repeat" description="PPR" evidence="3">
    <location>
        <begin position="271"/>
        <end position="305"/>
    </location>
</feature>
<dbReference type="GO" id="GO:0003723">
    <property type="term" value="F:RNA binding"/>
    <property type="evidence" value="ECO:0007669"/>
    <property type="project" value="InterPro"/>
</dbReference>
<dbReference type="PANTHER" id="PTHR47926">
    <property type="entry name" value="PENTATRICOPEPTIDE REPEAT-CONTAINING PROTEIN"/>
    <property type="match status" value="1"/>
</dbReference>
<dbReference type="FunFam" id="1.25.40.10:FF:000333">
    <property type="entry name" value="Pentatricopeptide repeat-containing protein"/>
    <property type="match status" value="1"/>
</dbReference>
<feature type="repeat" description="PPR" evidence="3">
    <location>
        <begin position="407"/>
        <end position="441"/>
    </location>
</feature>
<dbReference type="InterPro" id="IPR002885">
    <property type="entry name" value="PPR_rpt"/>
</dbReference>
<dbReference type="GO" id="GO:0048731">
    <property type="term" value="P:system development"/>
    <property type="evidence" value="ECO:0007669"/>
    <property type="project" value="UniProtKB-ARBA"/>
</dbReference>
<reference evidence="4 5" key="1">
    <citation type="journal article" date="2016" name="Sci. Rep.">
        <title>The Dendrobium catenatum Lindl. genome sequence provides insights into polysaccharide synthase, floral development and adaptive evolution.</title>
        <authorList>
            <person name="Zhang G.Q."/>
            <person name="Xu Q."/>
            <person name="Bian C."/>
            <person name="Tsai W.C."/>
            <person name="Yeh C.M."/>
            <person name="Liu K.W."/>
            <person name="Yoshida K."/>
            <person name="Zhang L.S."/>
            <person name="Chang S.B."/>
            <person name="Chen F."/>
            <person name="Shi Y."/>
            <person name="Su Y.Y."/>
            <person name="Zhang Y.Q."/>
            <person name="Chen L.J."/>
            <person name="Yin Y."/>
            <person name="Lin M."/>
            <person name="Huang H."/>
            <person name="Deng H."/>
            <person name="Wang Z.W."/>
            <person name="Zhu S.L."/>
            <person name="Zhao X."/>
            <person name="Deng C."/>
            <person name="Niu S.C."/>
            <person name="Huang J."/>
            <person name="Wang M."/>
            <person name="Liu G.H."/>
            <person name="Yang H.J."/>
            <person name="Xiao X.J."/>
            <person name="Hsiao Y.Y."/>
            <person name="Wu W.L."/>
            <person name="Chen Y.Y."/>
            <person name="Mitsuda N."/>
            <person name="Ohme-Takagi M."/>
            <person name="Luo Y.B."/>
            <person name="Van de Peer Y."/>
            <person name="Liu Z.J."/>
        </authorList>
    </citation>
    <scope>NUCLEOTIDE SEQUENCE [LARGE SCALE GENOMIC DNA]</scope>
    <source>
        <tissue evidence="4">The whole plant</tissue>
    </source>
</reference>
<dbReference type="Proteomes" id="UP000233837">
    <property type="component" value="Unassembled WGS sequence"/>
</dbReference>
<evidence type="ECO:0000256" key="2">
    <source>
        <dbReference type="ARBA" id="ARBA00022737"/>
    </source>
</evidence>
<accession>A0A2I0VR71</accession>
<reference evidence="4 5" key="2">
    <citation type="journal article" date="2017" name="Nature">
        <title>The Apostasia genome and the evolution of orchids.</title>
        <authorList>
            <person name="Zhang G.Q."/>
            <person name="Liu K.W."/>
            <person name="Li Z."/>
            <person name="Lohaus R."/>
            <person name="Hsiao Y.Y."/>
            <person name="Niu S.C."/>
            <person name="Wang J.Y."/>
            <person name="Lin Y.C."/>
            <person name="Xu Q."/>
            <person name="Chen L.J."/>
            <person name="Yoshida K."/>
            <person name="Fujiwara S."/>
            <person name="Wang Z.W."/>
            <person name="Zhang Y.Q."/>
            <person name="Mitsuda N."/>
            <person name="Wang M."/>
            <person name="Liu G.H."/>
            <person name="Pecoraro L."/>
            <person name="Huang H.X."/>
            <person name="Xiao X.J."/>
            <person name="Lin M."/>
            <person name="Wu X.Y."/>
            <person name="Wu W.L."/>
            <person name="Chen Y.Y."/>
            <person name="Chang S.B."/>
            <person name="Sakamoto S."/>
            <person name="Ohme-Takagi M."/>
            <person name="Yagi M."/>
            <person name="Zeng S.J."/>
            <person name="Shen C.Y."/>
            <person name="Yeh C.M."/>
            <person name="Luo Y.B."/>
            <person name="Tsai W.C."/>
            <person name="Van de Peer Y."/>
            <person name="Liu Z.J."/>
        </authorList>
    </citation>
    <scope>NUCLEOTIDE SEQUENCE [LARGE SCALE GENOMIC DNA]</scope>
    <source>
        <tissue evidence="4">The whole plant</tissue>
    </source>
</reference>
<feature type="repeat" description="PPR" evidence="3">
    <location>
        <begin position="147"/>
        <end position="177"/>
    </location>
</feature>
<organism evidence="4 5">
    <name type="scientific">Dendrobium catenatum</name>
    <dbReference type="NCBI Taxonomy" id="906689"/>
    <lineage>
        <taxon>Eukaryota</taxon>
        <taxon>Viridiplantae</taxon>
        <taxon>Streptophyta</taxon>
        <taxon>Embryophyta</taxon>
        <taxon>Tracheophyta</taxon>
        <taxon>Spermatophyta</taxon>
        <taxon>Magnoliopsida</taxon>
        <taxon>Liliopsida</taxon>
        <taxon>Asparagales</taxon>
        <taxon>Orchidaceae</taxon>
        <taxon>Epidendroideae</taxon>
        <taxon>Malaxideae</taxon>
        <taxon>Dendrobiinae</taxon>
        <taxon>Dendrobium</taxon>
    </lineage>
</organism>
<comment type="similarity">
    <text evidence="1">Belongs to the PPR family. PCMP-H subfamily.</text>
</comment>
<dbReference type="EMBL" id="KZ503303">
    <property type="protein sequence ID" value="PKU65910.1"/>
    <property type="molecule type" value="Genomic_DNA"/>
</dbReference>
<dbReference type="Gene3D" id="1.25.40.10">
    <property type="entry name" value="Tetratricopeptide repeat domain"/>
    <property type="match status" value="4"/>
</dbReference>
<name>A0A2I0VR71_9ASPA</name>
<evidence type="ECO:0000313" key="5">
    <source>
        <dbReference type="Proteomes" id="UP000233837"/>
    </source>
</evidence>
<gene>
    <name evidence="4" type="primary">PCMP-E27</name>
    <name evidence="4" type="ORF">MA16_Dca008984</name>
</gene>
<dbReference type="GO" id="GO:0009451">
    <property type="term" value="P:RNA modification"/>
    <property type="evidence" value="ECO:0007669"/>
    <property type="project" value="InterPro"/>
</dbReference>
<dbReference type="FunFam" id="1.25.40.10:FF:000184">
    <property type="entry name" value="Pentatricopeptide repeat-containing protein, chloroplastic"/>
    <property type="match status" value="1"/>
</dbReference>
<dbReference type="Pfam" id="PF01535">
    <property type="entry name" value="PPR"/>
    <property type="match status" value="4"/>
</dbReference>
<feature type="repeat" description="PPR" evidence="3">
    <location>
        <begin position="372"/>
        <end position="406"/>
    </location>
</feature>
<dbReference type="FunFam" id="1.25.40.10:FF:000125">
    <property type="entry name" value="Pentatricopeptide repeat-containing protein"/>
    <property type="match status" value="1"/>
</dbReference>
<dbReference type="InterPro" id="IPR011990">
    <property type="entry name" value="TPR-like_helical_dom_sf"/>
</dbReference>
<evidence type="ECO:0000256" key="3">
    <source>
        <dbReference type="PROSITE-ProRule" id="PRU00708"/>
    </source>
</evidence>
<dbReference type="InterPro" id="IPR046960">
    <property type="entry name" value="PPR_At4g14850-like_plant"/>
</dbReference>
<dbReference type="NCBIfam" id="TIGR00756">
    <property type="entry name" value="PPR"/>
    <property type="match status" value="7"/>
</dbReference>
<keyword evidence="2" id="KW-0677">Repeat</keyword>
<feature type="repeat" description="PPR" evidence="3">
    <location>
        <begin position="209"/>
        <end position="243"/>
    </location>
</feature>
<dbReference type="InterPro" id="IPR046848">
    <property type="entry name" value="E_motif"/>
</dbReference>
<dbReference type="Pfam" id="PF13041">
    <property type="entry name" value="PPR_2"/>
    <property type="match status" value="2"/>
</dbReference>
<dbReference type="PROSITE" id="PS51375">
    <property type="entry name" value="PPR"/>
    <property type="match status" value="7"/>
</dbReference>
<proteinExistence type="inferred from homology"/>